<dbReference type="GO" id="GO:0003796">
    <property type="term" value="F:lysozyme activity"/>
    <property type="evidence" value="ECO:0007669"/>
    <property type="project" value="InterPro"/>
</dbReference>
<evidence type="ECO:0000259" key="3">
    <source>
        <dbReference type="Pfam" id="PF16754"/>
    </source>
</evidence>
<dbReference type="InterPro" id="IPR018247">
    <property type="entry name" value="EF_Hand_1_Ca_BS"/>
</dbReference>
<accession>A0A172WP57</accession>
<dbReference type="RefSeq" id="WP_064481262.1">
    <property type="nucleotide sequence ID" value="NZ_CP015641.1"/>
</dbReference>
<evidence type="ECO:0000256" key="1">
    <source>
        <dbReference type="ARBA" id="ARBA00022529"/>
    </source>
</evidence>
<dbReference type="CDD" id="cd16903">
    <property type="entry name" value="pesticin_lyz-like"/>
    <property type="match status" value="1"/>
</dbReference>
<dbReference type="PROSITE" id="PS00018">
    <property type="entry name" value="EF_HAND_1"/>
    <property type="match status" value="1"/>
</dbReference>
<organism evidence="4 5">
    <name type="scientific">Stutzerimonas stutzeri</name>
    <name type="common">Pseudomonas stutzeri</name>
    <dbReference type="NCBI Taxonomy" id="316"/>
    <lineage>
        <taxon>Bacteria</taxon>
        <taxon>Pseudomonadati</taxon>
        <taxon>Pseudomonadota</taxon>
        <taxon>Gammaproteobacteria</taxon>
        <taxon>Pseudomonadales</taxon>
        <taxon>Pseudomonadaceae</taxon>
        <taxon>Stutzerimonas</taxon>
    </lineage>
</organism>
<dbReference type="GO" id="GO:0042742">
    <property type="term" value="P:defense response to bacterium"/>
    <property type="evidence" value="ECO:0007669"/>
    <property type="project" value="UniProtKB-KW"/>
</dbReference>
<dbReference type="AlphaFoldDB" id="A0A172WP57"/>
<reference evidence="4 5" key="1">
    <citation type="submission" date="2016-05" db="EMBL/GenBank/DDBJ databases">
        <title>Genome sequence of Pseudomonas stutzeri 273 and identification of the exopolysaccharide biosynthesis locus.</title>
        <authorList>
            <person name="Wu S."/>
            <person name="Sun C."/>
        </authorList>
    </citation>
    <scope>NUCLEOTIDE SEQUENCE [LARGE SCALE GENOMIC DNA]</scope>
    <source>
        <strain evidence="4 5">273</strain>
    </source>
</reference>
<dbReference type="GO" id="GO:0031640">
    <property type="term" value="P:killing of cells of another organism"/>
    <property type="evidence" value="ECO:0007669"/>
    <property type="project" value="UniProtKB-KW"/>
</dbReference>
<dbReference type="OrthoDB" id="1242806at2"/>
<sequence length="777" mass="87245">MAEHKPINWASPFPSKEPNSNPLQLMIHMANAKGGYYPTGENGLWHGGVHFDEGTAAFFDQSSVRCIADGEVIAYRIDERYPVSEFTDEIPRVKRAPFSTGFVLVKHSLQPPPLQNADGSITDGQTPPSLTLYSLYMHLLDWAGYQAQPDLPRPAFWETKRYTVNTQKDGLSVRAGPSKNSTKLSELCKGAEITIGETEGEFSKLISIISGTAQPALAAEDEGQLPGYVSTSLLKPHSEPTEYDKVVVLESGLPIKAGDLIGHPGLYQNHDSAAQHMVHVELFSCDDVPAFIARSRAWASRLPDDQKTLLKVYKSASKLIPHRGDINAENPPKLDDDGTQIGVELIIPQSLLDGLPASRKIQVKDGADYTVHWWRLDGLFADANGNPIDGWLAEQELITTRHSPWEWEGFQCIEETGTPLEKLAYAFKARSLLSADEQHNYRAQISKADGGPIVTLARLYDIADTDKDGVLTSAEIQAALARPWHAQVLGQLVAKYESEWFWNKGKWDELDPLLAEEPGKPNLVWEVEKQRIEKLSWWDELVGQHGISEDRETWHIQTIGLMANFSLIDDENDLKWLKVPRGQLTFDAEGNDIEDSHFFSRVPHWPPVGASGVTIGRGYDVGHQPNVKDDLECVGISEPLLSWLSGGKGLTKNMARDYLNSATAGIRSTHITRKQQHDLFVFVYEFMEKDVRRICEKRDVIEAYGATDWDALHPKIKDMLVDLRYRGDYTPDIRSLLQEYVASNDLARFSSVIKNRSNWPQNLPSDRFLRRSRYTDE</sequence>
<evidence type="ECO:0000313" key="5">
    <source>
        <dbReference type="Proteomes" id="UP000077787"/>
    </source>
</evidence>
<dbReference type="Gene3D" id="2.30.30.40">
    <property type="entry name" value="SH3 Domains"/>
    <property type="match status" value="1"/>
</dbReference>
<protein>
    <recommendedName>
        <fullName evidence="3">Pesticin C-terminal domain-containing protein</fullName>
    </recommendedName>
</protein>
<dbReference type="InterPro" id="IPR031922">
    <property type="entry name" value="Pesticin_C"/>
</dbReference>
<evidence type="ECO:0000313" key="4">
    <source>
        <dbReference type="EMBL" id="ANF25281.1"/>
    </source>
</evidence>
<keyword evidence="2" id="KW-0081">Bacteriolytic enzyme</keyword>
<evidence type="ECO:0000256" key="2">
    <source>
        <dbReference type="ARBA" id="ARBA00022638"/>
    </source>
</evidence>
<dbReference type="EMBL" id="CP015641">
    <property type="protein sequence ID" value="ANF25281.1"/>
    <property type="molecule type" value="Genomic_DNA"/>
</dbReference>
<gene>
    <name evidence="4" type="ORF">PS273GM_09005</name>
</gene>
<dbReference type="Gene3D" id="1.10.530.40">
    <property type="match status" value="1"/>
</dbReference>
<dbReference type="Proteomes" id="UP000077787">
    <property type="component" value="Chromosome"/>
</dbReference>
<keyword evidence="1" id="KW-0929">Antimicrobial</keyword>
<dbReference type="Pfam" id="PF16754">
    <property type="entry name" value="Pesticin"/>
    <property type="match status" value="1"/>
</dbReference>
<proteinExistence type="predicted"/>
<feature type="domain" description="Pesticin C-terminal" evidence="3">
    <location>
        <begin position="606"/>
        <end position="664"/>
    </location>
</feature>
<name>A0A172WP57_STUST</name>
<dbReference type="InterPro" id="IPR023347">
    <property type="entry name" value="Lysozyme_dom_sf"/>
</dbReference>